<comment type="similarity">
    <text evidence="2 5">Belongs to the DegT/DnrJ/EryC1 family.</text>
</comment>
<evidence type="ECO:0000256" key="1">
    <source>
        <dbReference type="ARBA" id="ARBA00022898"/>
    </source>
</evidence>
<dbReference type="InterPro" id="IPR015424">
    <property type="entry name" value="PyrdxlP-dep_Trfase"/>
</dbReference>
<dbReference type="Proteomes" id="UP000250369">
    <property type="component" value="Unassembled WGS sequence"/>
</dbReference>
<feature type="modified residue" description="N6-(pyridoxal phosphate)lysine" evidence="4">
    <location>
        <position position="186"/>
    </location>
</feature>
<dbReference type="InterPro" id="IPR015421">
    <property type="entry name" value="PyrdxlP-dep_Trfase_major"/>
</dbReference>
<gene>
    <name evidence="6" type="ORF">DQG23_10305</name>
</gene>
<proteinExistence type="inferred from homology"/>
<comment type="caution">
    <text evidence="6">The sequence shown here is derived from an EMBL/GenBank/DDBJ whole genome shotgun (WGS) entry which is preliminary data.</text>
</comment>
<evidence type="ECO:0000256" key="5">
    <source>
        <dbReference type="RuleBase" id="RU004508"/>
    </source>
</evidence>
<dbReference type="InterPro" id="IPR015422">
    <property type="entry name" value="PyrdxlP-dep_Trfase_small"/>
</dbReference>
<dbReference type="AlphaFoldDB" id="A0A329MUJ7"/>
<dbReference type="EMBL" id="QMFB01000004">
    <property type="protein sequence ID" value="RAV21637.1"/>
    <property type="molecule type" value="Genomic_DNA"/>
</dbReference>
<dbReference type="InterPro" id="IPR000653">
    <property type="entry name" value="DegT/StrS_aminotransferase"/>
</dbReference>
<dbReference type="Pfam" id="PF01041">
    <property type="entry name" value="DegT_DnrJ_EryC1"/>
    <property type="match status" value="1"/>
</dbReference>
<dbReference type="PANTHER" id="PTHR30244">
    <property type="entry name" value="TRANSAMINASE"/>
    <property type="match status" value="1"/>
</dbReference>
<evidence type="ECO:0000256" key="4">
    <source>
        <dbReference type="PIRSR" id="PIRSR000390-2"/>
    </source>
</evidence>
<dbReference type="FunFam" id="3.40.640.10:FF:000089">
    <property type="entry name" value="Aminotransferase, DegT/DnrJ/EryC1/StrS family"/>
    <property type="match status" value="1"/>
</dbReference>
<dbReference type="PANTHER" id="PTHR30244:SF36">
    <property type="entry name" value="3-OXO-GLUCOSE-6-PHOSPHATE:GLUTAMATE AMINOTRANSFERASE"/>
    <property type="match status" value="1"/>
</dbReference>
<name>A0A329MUJ7_9BACL</name>
<organism evidence="6 7">
    <name type="scientific">Paenibacillus contaminans</name>
    <dbReference type="NCBI Taxonomy" id="450362"/>
    <lineage>
        <taxon>Bacteria</taxon>
        <taxon>Bacillati</taxon>
        <taxon>Bacillota</taxon>
        <taxon>Bacilli</taxon>
        <taxon>Bacillales</taxon>
        <taxon>Paenibacillaceae</taxon>
        <taxon>Paenibacillus</taxon>
    </lineage>
</organism>
<accession>A0A329MUJ7</accession>
<keyword evidence="1 4" id="KW-0663">Pyridoxal phosphate</keyword>
<protein>
    <submittedName>
        <fullName evidence="6">Transcriptional regulator</fullName>
    </submittedName>
</protein>
<dbReference type="RefSeq" id="WP_113030727.1">
    <property type="nucleotide sequence ID" value="NZ_QMFB01000004.1"/>
</dbReference>
<evidence type="ECO:0000313" key="7">
    <source>
        <dbReference type="Proteomes" id="UP000250369"/>
    </source>
</evidence>
<dbReference type="GO" id="GO:0008483">
    <property type="term" value="F:transaminase activity"/>
    <property type="evidence" value="ECO:0007669"/>
    <property type="project" value="TreeGrafter"/>
</dbReference>
<keyword evidence="7" id="KW-1185">Reference proteome</keyword>
<evidence type="ECO:0000313" key="6">
    <source>
        <dbReference type="EMBL" id="RAV21637.1"/>
    </source>
</evidence>
<dbReference type="SUPFAM" id="SSF53383">
    <property type="entry name" value="PLP-dependent transferases"/>
    <property type="match status" value="1"/>
</dbReference>
<dbReference type="Gene3D" id="3.90.1150.10">
    <property type="entry name" value="Aspartate Aminotransferase, domain 1"/>
    <property type="match status" value="1"/>
</dbReference>
<evidence type="ECO:0000256" key="2">
    <source>
        <dbReference type="ARBA" id="ARBA00037999"/>
    </source>
</evidence>
<dbReference type="GO" id="GO:0030170">
    <property type="term" value="F:pyridoxal phosphate binding"/>
    <property type="evidence" value="ECO:0007669"/>
    <property type="project" value="UniProtKB-ARBA"/>
</dbReference>
<dbReference type="Gene3D" id="3.40.640.10">
    <property type="entry name" value="Type I PLP-dependent aspartate aminotransferase-like (Major domain)"/>
    <property type="match status" value="1"/>
</dbReference>
<sequence>MKIPMLDLTEQYQSLKPDIVKALDEVMGSSHFILGENVRKLEADVASYSNVRYGIGVANGSDALHIALLACGVGPGDEVIAPAFTFFATAGAIARAGATPVFVDIDPLTFNIDAGQIVSALTDRTKAIIPVHLYGQTADMDPIIALAHKYKLHIIEDAAQAIGSQYKERKTGQLGTAACFSFFPTKNLGAYGDAGMIVTDSEELAEKMRVLRVHGSKPKYYHHVLGYNSRLDELQAAILNVKFPHLERWNELRRDKAGIYSQLIRERLSEEHVKAPLVGKHDEHTFHQYTLRVKNRDALQQFLKENDIETMVYYPKPLHLQPVFEYLGYSEGDLPETELACKEAISLPMFPELSIEQQQEVVGKIQAFYEGAV</sequence>
<dbReference type="GO" id="GO:0000271">
    <property type="term" value="P:polysaccharide biosynthetic process"/>
    <property type="evidence" value="ECO:0007669"/>
    <property type="project" value="TreeGrafter"/>
</dbReference>
<feature type="active site" description="Proton acceptor" evidence="3">
    <location>
        <position position="186"/>
    </location>
</feature>
<evidence type="ECO:0000256" key="3">
    <source>
        <dbReference type="PIRSR" id="PIRSR000390-1"/>
    </source>
</evidence>
<dbReference type="CDD" id="cd00616">
    <property type="entry name" value="AHBA_syn"/>
    <property type="match status" value="1"/>
</dbReference>
<dbReference type="OrthoDB" id="9810913at2"/>
<dbReference type="PIRSF" id="PIRSF000390">
    <property type="entry name" value="PLP_StrS"/>
    <property type="match status" value="1"/>
</dbReference>
<reference evidence="6 7" key="1">
    <citation type="journal article" date="2009" name="Int. J. Syst. Evol. Microbiol.">
        <title>Paenibacillus contaminans sp. nov., isolated from a contaminated laboratory plate.</title>
        <authorList>
            <person name="Chou J.H."/>
            <person name="Lee J.H."/>
            <person name="Lin M.C."/>
            <person name="Chang P.S."/>
            <person name="Arun A.B."/>
            <person name="Young C.C."/>
            <person name="Chen W.M."/>
        </authorList>
    </citation>
    <scope>NUCLEOTIDE SEQUENCE [LARGE SCALE GENOMIC DNA]</scope>
    <source>
        <strain evidence="6 7">CKOBP-6</strain>
    </source>
</reference>